<sequence>MLKRSNMVSQRNLVNTYVWTVEGGFYAESTQVTENQQETTDGNFSLSFSGGAGIKYKVESGMALEQSSLFSAGSSFTMTKSKNKEASKSFGLNVSVDLRTSPRYKYNGLSLEKGLISPGTVDAYRFMSFYLEPQVNNYVELFTKVIDQKWLEESPDPNAVALRQARNDAKKTFCWRVMHRVTFVSRVLPEFSSEAPPSLEKTMKAQNIESN</sequence>
<accession>A0AAU8M1Q4</accession>
<dbReference type="EMBL" id="CP159373">
    <property type="protein sequence ID" value="XCN75140.1"/>
    <property type="molecule type" value="Genomic_DNA"/>
</dbReference>
<organism evidence="1">
    <name type="scientific">Candidatus Electrothrix aestuarii</name>
    <dbReference type="NCBI Taxonomy" id="3062594"/>
    <lineage>
        <taxon>Bacteria</taxon>
        <taxon>Pseudomonadati</taxon>
        <taxon>Thermodesulfobacteriota</taxon>
        <taxon>Desulfobulbia</taxon>
        <taxon>Desulfobulbales</taxon>
        <taxon>Desulfobulbaceae</taxon>
        <taxon>Candidatus Electrothrix</taxon>
    </lineage>
</organism>
<name>A0AAU8M1Q4_9BACT</name>
<dbReference type="AlphaFoldDB" id="A0AAU8M1Q4"/>
<gene>
    <name evidence="1" type="ORF">Q3M24_10520</name>
</gene>
<protein>
    <submittedName>
        <fullName evidence="1">Uncharacterized protein</fullName>
    </submittedName>
</protein>
<proteinExistence type="predicted"/>
<evidence type="ECO:0000313" key="1">
    <source>
        <dbReference type="EMBL" id="XCN75140.1"/>
    </source>
</evidence>
<reference evidence="1" key="2">
    <citation type="submission" date="2024-06" db="EMBL/GenBank/DDBJ databases">
        <authorList>
            <person name="Plum-Jensen L.E."/>
            <person name="Schramm A."/>
            <person name="Marshall I.P.G."/>
        </authorList>
    </citation>
    <scope>NUCLEOTIDE SEQUENCE</scope>
    <source>
        <strain evidence="1">Rat1</strain>
    </source>
</reference>
<dbReference type="KEGG" id="eaj:Q3M24_10520"/>
<reference evidence="1" key="1">
    <citation type="journal article" date="2024" name="Syst. Appl. Microbiol.">
        <title>First single-strain enrichments of Electrothrix cable bacteria, description of E. aestuarii sp. nov. and E. rattekaaiensis sp. nov., and proposal of a cable bacteria taxonomy following the rules of the SeqCode.</title>
        <authorList>
            <person name="Plum-Jensen L.E."/>
            <person name="Schramm A."/>
            <person name="Marshall I.P.G."/>
        </authorList>
    </citation>
    <scope>NUCLEOTIDE SEQUENCE</scope>
    <source>
        <strain evidence="1">Rat1</strain>
    </source>
</reference>